<feature type="transmembrane region" description="Helical" evidence="9">
    <location>
        <begin position="12"/>
        <end position="32"/>
    </location>
</feature>
<evidence type="ECO:0000256" key="1">
    <source>
        <dbReference type="ARBA" id="ARBA00004370"/>
    </source>
</evidence>
<proteinExistence type="inferred from homology"/>
<dbReference type="AlphaFoldDB" id="E3UFF2"/>
<organism evidence="10">
    <name type="scientific">Symsagittifera roscoffensis</name>
    <name type="common">Mint-sauce worm</name>
    <name type="synonym">Convoluta roscoffensis</name>
    <dbReference type="NCBI Taxonomy" id="84072"/>
    <lineage>
        <taxon>Eukaryota</taxon>
        <taxon>Metazoa</taxon>
        <taxon>Xenacoelomorpha</taxon>
        <taxon>Acoelomorpha</taxon>
        <taxon>Acoela</taxon>
        <taxon>Sagittiferidae</taxon>
        <taxon>Symsagittifera</taxon>
    </lineage>
</organism>
<evidence type="ECO:0000256" key="4">
    <source>
        <dbReference type="ARBA" id="ARBA00022448"/>
    </source>
</evidence>
<feature type="transmembrane region" description="Helical" evidence="9">
    <location>
        <begin position="100"/>
        <end position="121"/>
    </location>
</feature>
<evidence type="ECO:0000256" key="9">
    <source>
        <dbReference type="RuleBase" id="RU003640"/>
    </source>
</evidence>
<keyword evidence="9" id="KW-0679">Respiratory chain</keyword>
<sequence>MNFLLNNVYSWIGFSLIISLILIAIPFLSFSLKVNKKISGSLEMLSPFECGFNPFSKSYMGFCIQFLNVAILFLLVDLEIALILPLFLNFSFLEKMMNTSMYYISLIGGFLILLLILEYFLGGLNWKEDL</sequence>
<geneLocation type="mitochondrion" evidence="10"/>
<comment type="similarity">
    <text evidence="2 9">Belongs to the complex I subunit 3 family.</text>
</comment>
<evidence type="ECO:0000256" key="2">
    <source>
        <dbReference type="ARBA" id="ARBA00008472"/>
    </source>
</evidence>
<dbReference type="Pfam" id="PF00507">
    <property type="entry name" value="Oxidored_q4"/>
    <property type="match status" value="1"/>
</dbReference>
<evidence type="ECO:0000256" key="8">
    <source>
        <dbReference type="ARBA" id="ARBA00049551"/>
    </source>
</evidence>
<keyword evidence="7 9" id="KW-0472">Membrane</keyword>
<dbReference type="PANTHER" id="PTHR11058">
    <property type="entry name" value="NADH-UBIQUINONE OXIDOREDUCTASE CHAIN 3"/>
    <property type="match status" value="1"/>
</dbReference>
<comment type="catalytic activity">
    <reaction evidence="8 9">
        <text>a ubiquinone + NADH + 5 H(+)(in) = a ubiquinol + NAD(+) + 4 H(+)(out)</text>
        <dbReference type="Rhea" id="RHEA:29091"/>
        <dbReference type="Rhea" id="RHEA-COMP:9565"/>
        <dbReference type="Rhea" id="RHEA-COMP:9566"/>
        <dbReference type="ChEBI" id="CHEBI:15378"/>
        <dbReference type="ChEBI" id="CHEBI:16389"/>
        <dbReference type="ChEBI" id="CHEBI:17976"/>
        <dbReference type="ChEBI" id="CHEBI:57540"/>
        <dbReference type="ChEBI" id="CHEBI:57945"/>
        <dbReference type="EC" id="7.1.1.2"/>
    </reaction>
</comment>
<dbReference type="PANTHER" id="PTHR11058:SF9">
    <property type="entry name" value="NADH-UBIQUINONE OXIDOREDUCTASE CHAIN 3"/>
    <property type="match status" value="1"/>
</dbReference>
<keyword evidence="9" id="KW-0249">Electron transport</keyword>
<accession>E3UFF2</accession>
<name>E3UFF2_SYMRO</name>
<evidence type="ECO:0000256" key="6">
    <source>
        <dbReference type="ARBA" id="ARBA00022989"/>
    </source>
</evidence>
<evidence type="ECO:0000313" key="10">
    <source>
        <dbReference type="EMBL" id="ADI75251.1"/>
    </source>
</evidence>
<evidence type="ECO:0000256" key="3">
    <source>
        <dbReference type="ARBA" id="ARBA00021007"/>
    </source>
</evidence>
<keyword evidence="4 9" id="KW-0813">Transport</keyword>
<reference evidence="10" key="1">
    <citation type="journal article" date="2010" name="BMC Evol. Biol.">
        <title>The phylogenetic position of Acoela as revealed by the complete mitochondrial genome of Symsagittifera roscoffensis.</title>
        <authorList>
            <person name="Mwinyi A."/>
            <person name="Bailly X."/>
            <person name="Bourlat S.J."/>
            <person name="Jondelius U."/>
            <person name="Littlewood D.T.J."/>
            <person name="Podsiadlowski L."/>
        </authorList>
    </citation>
    <scope>NUCLEOTIDE SEQUENCE</scope>
</reference>
<dbReference type="Gene3D" id="1.20.58.1610">
    <property type="entry name" value="NADH:ubiquinone/plastoquinone oxidoreductase, chain 3"/>
    <property type="match status" value="1"/>
</dbReference>
<keyword evidence="9" id="KW-1278">Translocase</keyword>
<keyword evidence="6 9" id="KW-1133">Transmembrane helix</keyword>
<keyword evidence="9" id="KW-0830">Ubiquinone</keyword>
<keyword evidence="5 9" id="KW-0812">Transmembrane</keyword>
<evidence type="ECO:0000256" key="5">
    <source>
        <dbReference type="ARBA" id="ARBA00022692"/>
    </source>
</evidence>
<dbReference type="GeneID" id="9829957"/>
<comment type="function">
    <text evidence="9">Core subunit of the mitochondrial membrane respiratory chain NADH dehydrogenase (Complex I) which catalyzes electron transfer from NADH through the respiratory chain, using ubiquinone as an electron acceptor. Essential for the catalytic activity of complex I.</text>
</comment>
<comment type="subcellular location">
    <subcellularLocation>
        <location evidence="1">Membrane</location>
    </subcellularLocation>
    <subcellularLocation>
        <location evidence="9">Mitochondrion membrane</location>
        <topology evidence="9">Multi-pass membrane protein</topology>
    </subcellularLocation>
</comment>
<protein>
    <recommendedName>
        <fullName evidence="3 9">NADH-ubiquinone oxidoreductase chain 3</fullName>
        <ecNumber evidence="9">7.1.1.2</ecNumber>
    </recommendedName>
</protein>
<keyword evidence="9" id="KW-0520">NAD</keyword>
<dbReference type="EC" id="7.1.1.2" evidence="9"/>
<evidence type="ECO:0000256" key="7">
    <source>
        <dbReference type="ARBA" id="ARBA00023136"/>
    </source>
</evidence>
<feature type="transmembrane region" description="Helical" evidence="9">
    <location>
        <begin position="66"/>
        <end position="88"/>
    </location>
</feature>
<dbReference type="InterPro" id="IPR000440">
    <property type="entry name" value="NADH_UbQ/plastoQ_OxRdtase_su3"/>
</dbReference>
<dbReference type="EMBL" id="HM237350">
    <property type="protein sequence ID" value="ADI75251.1"/>
    <property type="molecule type" value="Genomic_DNA"/>
</dbReference>
<dbReference type="GO" id="GO:0030964">
    <property type="term" value="C:NADH dehydrogenase complex"/>
    <property type="evidence" value="ECO:0007669"/>
    <property type="project" value="TreeGrafter"/>
</dbReference>
<dbReference type="CTD" id="4537"/>
<gene>
    <name evidence="10" type="primary">ND3</name>
</gene>
<keyword evidence="9 10" id="KW-0496">Mitochondrion</keyword>
<dbReference type="InterPro" id="IPR038430">
    <property type="entry name" value="NDAH_ubi_oxred_su3_sf"/>
</dbReference>
<dbReference type="GO" id="GO:0008137">
    <property type="term" value="F:NADH dehydrogenase (ubiquinone) activity"/>
    <property type="evidence" value="ECO:0007669"/>
    <property type="project" value="UniProtKB-UniRule"/>
</dbReference>
<dbReference type="RefSeq" id="YP_003934247.1">
    <property type="nucleotide sequence ID" value="NC_014578.1"/>
</dbReference>
<dbReference type="GO" id="GO:0031966">
    <property type="term" value="C:mitochondrial membrane"/>
    <property type="evidence" value="ECO:0007669"/>
    <property type="project" value="UniProtKB-SubCell"/>
</dbReference>